<sequence>MLKLKIDEMTCNHCVSLINRAISALDKNAVVEADIASHSVTVNSSQSQEDILAALDEIGYPATPVASCCNVQMSCKSAKVAD</sequence>
<dbReference type="Gene3D" id="3.30.70.100">
    <property type="match status" value="1"/>
</dbReference>
<dbReference type="PROSITE" id="PS50846">
    <property type="entry name" value="HMA_2"/>
    <property type="match status" value="1"/>
</dbReference>
<proteinExistence type="predicted"/>
<dbReference type="InterPro" id="IPR006121">
    <property type="entry name" value="HMA_dom"/>
</dbReference>
<dbReference type="Proteomes" id="UP001501169">
    <property type="component" value="Unassembled WGS sequence"/>
</dbReference>
<dbReference type="Pfam" id="PF00403">
    <property type="entry name" value="HMA"/>
    <property type="match status" value="1"/>
</dbReference>
<keyword evidence="3" id="KW-1185">Reference proteome</keyword>
<feature type="domain" description="HMA" evidence="1">
    <location>
        <begin position="1"/>
        <end position="63"/>
    </location>
</feature>
<accession>A0ABP3P7R9</accession>
<evidence type="ECO:0000259" key="1">
    <source>
        <dbReference type="PROSITE" id="PS50846"/>
    </source>
</evidence>
<protein>
    <recommendedName>
        <fullName evidence="1">HMA domain-containing protein</fullName>
    </recommendedName>
</protein>
<dbReference type="RefSeq" id="WP_226767345.1">
    <property type="nucleotide sequence ID" value="NZ_BAAAEO010000004.1"/>
</dbReference>
<dbReference type="InterPro" id="IPR036163">
    <property type="entry name" value="HMA_dom_sf"/>
</dbReference>
<comment type="caution">
    <text evidence="2">The sequence shown here is derived from an EMBL/GenBank/DDBJ whole genome shotgun (WGS) entry which is preliminary data.</text>
</comment>
<gene>
    <name evidence="2" type="ORF">GCM10009098_30650</name>
</gene>
<name>A0ABP3P7R9_9GAMM</name>
<dbReference type="SUPFAM" id="SSF55008">
    <property type="entry name" value="HMA, heavy metal-associated domain"/>
    <property type="match status" value="1"/>
</dbReference>
<organism evidence="2 3">
    <name type="scientific">Rheinheimera aquimaris</name>
    <dbReference type="NCBI Taxonomy" id="412437"/>
    <lineage>
        <taxon>Bacteria</taxon>
        <taxon>Pseudomonadati</taxon>
        <taxon>Pseudomonadota</taxon>
        <taxon>Gammaproteobacteria</taxon>
        <taxon>Chromatiales</taxon>
        <taxon>Chromatiaceae</taxon>
        <taxon>Rheinheimera</taxon>
    </lineage>
</organism>
<dbReference type="EMBL" id="BAAAEO010000004">
    <property type="protein sequence ID" value="GAA0560436.1"/>
    <property type="molecule type" value="Genomic_DNA"/>
</dbReference>
<reference evidence="3" key="1">
    <citation type="journal article" date="2019" name="Int. J. Syst. Evol. Microbiol.">
        <title>The Global Catalogue of Microorganisms (GCM) 10K type strain sequencing project: providing services to taxonomists for standard genome sequencing and annotation.</title>
        <authorList>
            <consortium name="The Broad Institute Genomics Platform"/>
            <consortium name="The Broad Institute Genome Sequencing Center for Infectious Disease"/>
            <person name="Wu L."/>
            <person name="Ma J."/>
        </authorList>
    </citation>
    <scope>NUCLEOTIDE SEQUENCE [LARGE SCALE GENOMIC DNA]</scope>
    <source>
        <strain evidence="3">JCM 14331</strain>
    </source>
</reference>
<evidence type="ECO:0000313" key="3">
    <source>
        <dbReference type="Proteomes" id="UP001501169"/>
    </source>
</evidence>
<evidence type="ECO:0000313" key="2">
    <source>
        <dbReference type="EMBL" id="GAA0560436.1"/>
    </source>
</evidence>
<dbReference type="CDD" id="cd00371">
    <property type="entry name" value="HMA"/>
    <property type="match status" value="1"/>
</dbReference>